<accession>A0A2P6MIN1</accession>
<keyword evidence="4 6" id="KW-1133">Transmembrane helix</keyword>
<evidence type="ECO:0000256" key="1">
    <source>
        <dbReference type="ARBA" id="ARBA00004141"/>
    </source>
</evidence>
<dbReference type="GO" id="GO:0055085">
    <property type="term" value="P:transmembrane transport"/>
    <property type="evidence" value="ECO:0007669"/>
    <property type="project" value="TreeGrafter"/>
</dbReference>
<dbReference type="EMBL" id="PVNS01000004">
    <property type="protein sequence ID" value="PRO66127.1"/>
    <property type="molecule type" value="Genomic_DNA"/>
</dbReference>
<feature type="transmembrane region" description="Helical" evidence="6">
    <location>
        <begin position="168"/>
        <end position="189"/>
    </location>
</feature>
<dbReference type="GO" id="GO:0016020">
    <property type="term" value="C:membrane"/>
    <property type="evidence" value="ECO:0007669"/>
    <property type="project" value="UniProtKB-SubCell"/>
</dbReference>
<dbReference type="InterPro" id="IPR014227">
    <property type="entry name" value="YtvI-like"/>
</dbReference>
<evidence type="ECO:0000256" key="3">
    <source>
        <dbReference type="ARBA" id="ARBA00022692"/>
    </source>
</evidence>
<evidence type="ECO:0000256" key="4">
    <source>
        <dbReference type="ARBA" id="ARBA00022989"/>
    </source>
</evidence>
<feature type="transmembrane region" description="Helical" evidence="6">
    <location>
        <begin position="254"/>
        <end position="276"/>
    </location>
</feature>
<keyword evidence="5 6" id="KW-0472">Membrane</keyword>
<evidence type="ECO:0000313" key="7">
    <source>
        <dbReference type="EMBL" id="PRO66127.1"/>
    </source>
</evidence>
<evidence type="ECO:0000313" key="8">
    <source>
        <dbReference type="Proteomes" id="UP000243650"/>
    </source>
</evidence>
<dbReference type="AlphaFoldDB" id="A0A2P6MIN1"/>
<organism evidence="7 8">
    <name type="scientific">Alkalicoccus urumqiensis</name>
    <name type="common">Bacillus urumqiensis</name>
    <dbReference type="NCBI Taxonomy" id="1548213"/>
    <lineage>
        <taxon>Bacteria</taxon>
        <taxon>Bacillati</taxon>
        <taxon>Bacillota</taxon>
        <taxon>Bacilli</taxon>
        <taxon>Bacillales</taxon>
        <taxon>Bacillaceae</taxon>
        <taxon>Alkalicoccus</taxon>
    </lineage>
</organism>
<comment type="subcellular location">
    <subcellularLocation>
        <location evidence="1">Membrane</location>
        <topology evidence="1">Multi-pass membrane protein</topology>
    </subcellularLocation>
</comment>
<dbReference type="InterPro" id="IPR002549">
    <property type="entry name" value="AI-2E-like"/>
</dbReference>
<dbReference type="PANTHER" id="PTHR21716:SF68">
    <property type="entry name" value="TRANSPORT PROTEIN YTVI-RELATED"/>
    <property type="match status" value="1"/>
</dbReference>
<feature type="transmembrane region" description="Helical" evidence="6">
    <location>
        <begin position="288"/>
        <end position="308"/>
    </location>
</feature>
<comment type="caution">
    <text evidence="7">The sequence shown here is derived from an EMBL/GenBank/DDBJ whole genome shotgun (WGS) entry which is preliminary data.</text>
</comment>
<proteinExistence type="inferred from homology"/>
<feature type="transmembrane region" description="Helical" evidence="6">
    <location>
        <begin position="12"/>
        <end position="30"/>
    </location>
</feature>
<feature type="transmembrane region" description="Helical" evidence="6">
    <location>
        <begin position="65"/>
        <end position="91"/>
    </location>
</feature>
<sequence length="382" mass="43163">MTKQHAWMLLRLIVTVLLIGIVSYLLVWIFKISYPFWIAALLVWMSYPFIRWMRRRIRFPNTLAVVLALLISLSLLGGIITGVIFGIIIGVRRISNFVPGWIRSTSENAQRFFNEQIFPLWQELTGAVDSLTPEQQTTVNEWITNLGSSAAESITENGSGLTDLLRQIVFFIPSAVVVLFFVFLGFYFIGKEWERIFSYFYKHIPPFLLTKSREFKRMFQFRVLGFIRAQVILMMIASAIVFSGLLILQVDNAFVIALIVGVAEILPYLGSGTILIPWSLYMLLTGNLYLGIGLAVLYGIAMFVRQAIEPKVLSTSMNLNALAVLIALFTGFQLFGVIGLFTGPLLLVIIVILKDIGIIGILWEFIKEGFVEDRSDDSQPPK</sequence>
<keyword evidence="8" id="KW-1185">Reference proteome</keyword>
<gene>
    <name evidence="7" type="primary">ytvI</name>
    <name evidence="7" type="ORF">C6I21_04820</name>
</gene>
<evidence type="ECO:0000256" key="2">
    <source>
        <dbReference type="ARBA" id="ARBA00009773"/>
    </source>
</evidence>
<keyword evidence="3 6" id="KW-0812">Transmembrane</keyword>
<dbReference type="OrthoDB" id="9774361at2"/>
<feature type="transmembrane region" description="Helical" evidence="6">
    <location>
        <begin position="223"/>
        <end position="248"/>
    </location>
</feature>
<reference evidence="7 8" key="1">
    <citation type="submission" date="2018-03" db="EMBL/GenBank/DDBJ databases">
        <title>Bacillus urumqiensis sp. nov., a moderately haloalkaliphilic bacterium isolated from a salt lake.</title>
        <authorList>
            <person name="Zhao B."/>
            <person name="Liao Z."/>
        </authorList>
    </citation>
    <scope>NUCLEOTIDE SEQUENCE [LARGE SCALE GENOMIC DNA]</scope>
    <source>
        <strain evidence="7 8">BZ-SZ-XJ18</strain>
    </source>
</reference>
<evidence type="ECO:0000256" key="5">
    <source>
        <dbReference type="ARBA" id="ARBA00023136"/>
    </source>
</evidence>
<comment type="similarity">
    <text evidence="2">Belongs to the autoinducer-2 exporter (AI-2E) (TC 2.A.86) family.</text>
</comment>
<dbReference type="PANTHER" id="PTHR21716">
    <property type="entry name" value="TRANSMEMBRANE PROTEIN"/>
    <property type="match status" value="1"/>
</dbReference>
<feature type="transmembrane region" description="Helical" evidence="6">
    <location>
        <begin position="320"/>
        <end position="353"/>
    </location>
</feature>
<dbReference type="Proteomes" id="UP000243650">
    <property type="component" value="Unassembled WGS sequence"/>
</dbReference>
<dbReference type="NCBIfam" id="TIGR02872">
    <property type="entry name" value="spore_ytvI"/>
    <property type="match status" value="1"/>
</dbReference>
<dbReference type="Pfam" id="PF01594">
    <property type="entry name" value="AI-2E_transport"/>
    <property type="match status" value="1"/>
</dbReference>
<evidence type="ECO:0000256" key="6">
    <source>
        <dbReference type="SAM" id="Phobius"/>
    </source>
</evidence>
<feature type="transmembrane region" description="Helical" evidence="6">
    <location>
        <begin position="36"/>
        <end position="53"/>
    </location>
</feature>
<name>A0A2P6MIN1_ALKUR</name>
<protein>
    <submittedName>
        <fullName evidence="7">Sporulation integral membrane protein YtvI</fullName>
    </submittedName>
</protein>